<evidence type="ECO:0000256" key="1">
    <source>
        <dbReference type="SAM" id="MobiDB-lite"/>
    </source>
</evidence>
<gene>
    <name evidence="2" type="ORF">E8E12_005903</name>
</gene>
<sequence length="398" mass="43581">MAEIVGLAASIVQLGGAGVELSIKLHNFVKSATNANKEVVDLIEDLDSTGSALDHVGTTLRARHMRALASPQASNVAAKIIARCELIFTEVEELIQKRMKADKHGNEMLTFSGKLGWPLKEKQVELVRRRLDSLKLSLSLLFSTIKLAQEESQEVSRIDHAKKRETIRVLCKQQARAVKREMELEAELQSIKTAATRSPKGLSQRGSQAFQPFHIAAHVSTEHPQAVTNASAARILSGGNRGTYNERKRAVNASICPLPTGGGSLALKKPLEPNFPSKEATRVRREQHYSDDTDDRAPSVRKRKGEAEAEKLHLSSTKGAGNSSAASNNENEESIISKKRRLGSDTEPPESSLAMDLFGKEWVSFVEGLPSDEGRFGKDIVDALLEQWTVPFAAHDLV</sequence>
<dbReference type="PANTHER" id="PTHR36167:SF4">
    <property type="entry name" value="FUNGAL N-TERMINAL DOMAIN-CONTAINING PROTEIN"/>
    <property type="match status" value="1"/>
</dbReference>
<reference evidence="2" key="1">
    <citation type="submission" date="2019-04" db="EMBL/GenBank/DDBJ databases">
        <title>Sequencing of skin fungus with MAO and IRED activity.</title>
        <authorList>
            <person name="Marsaioli A.J."/>
            <person name="Bonatto J.M.C."/>
            <person name="Reis Junior O."/>
        </authorList>
    </citation>
    <scope>NUCLEOTIDE SEQUENCE</scope>
    <source>
        <strain evidence="2">28M1</strain>
    </source>
</reference>
<dbReference type="AlphaFoldDB" id="A0A9P4WMR0"/>
<feature type="region of interest" description="Disordered" evidence="1">
    <location>
        <begin position="259"/>
        <end position="352"/>
    </location>
</feature>
<evidence type="ECO:0000313" key="2">
    <source>
        <dbReference type="EMBL" id="KAF3036571.1"/>
    </source>
</evidence>
<protein>
    <recommendedName>
        <fullName evidence="4">Fungal N-terminal domain-containing protein</fullName>
    </recommendedName>
</protein>
<comment type="caution">
    <text evidence="2">The sequence shown here is derived from an EMBL/GenBank/DDBJ whole genome shotgun (WGS) entry which is preliminary data.</text>
</comment>
<evidence type="ECO:0000313" key="3">
    <source>
        <dbReference type="Proteomes" id="UP000758155"/>
    </source>
</evidence>
<evidence type="ECO:0008006" key="4">
    <source>
        <dbReference type="Google" id="ProtNLM"/>
    </source>
</evidence>
<keyword evidence="3" id="KW-1185">Reference proteome</keyword>
<name>A0A9P4WMR0_9PLEO</name>
<dbReference type="PANTHER" id="PTHR36167">
    <property type="entry name" value="C2H2 FINGER DOMAIN TRANSCRIPTION FACTOR (EUROFUNG)-RELATED"/>
    <property type="match status" value="1"/>
</dbReference>
<organism evidence="2 3">
    <name type="scientific">Didymella heteroderae</name>
    <dbReference type="NCBI Taxonomy" id="1769908"/>
    <lineage>
        <taxon>Eukaryota</taxon>
        <taxon>Fungi</taxon>
        <taxon>Dikarya</taxon>
        <taxon>Ascomycota</taxon>
        <taxon>Pezizomycotina</taxon>
        <taxon>Dothideomycetes</taxon>
        <taxon>Pleosporomycetidae</taxon>
        <taxon>Pleosporales</taxon>
        <taxon>Pleosporineae</taxon>
        <taxon>Didymellaceae</taxon>
        <taxon>Didymella</taxon>
    </lineage>
</organism>
<dbReference type="EMBL" id="SWKV01000049">
    <property type="protein sequence ID" value="KAF3036571.1"/>
    <property type="molecule type" value="Genomic_DNA"/>
</dbReference>
<proteinExistence type="predicted"/>
<dbReference type="Proteomes" id="UP000758155">
    <property type="component" value="Unassembled WGS sequence"/>
</dbReference>
<feature type="compositionally biased region" description="Low complexity" evidence="1">
    <location>
        <begin position="315"/>
        <end position="329"/>
    </location>
</feature>
<accession>A0A9P4WMR0</accession>
<dbReference type="OrthoDB" id="5431013at2759"/>
<dbReference type="InterPro" id="IPR039327">
    <property type="entry name" value="CON7-like"/>
</dbReference>
<feature type="compositionally biased region" description="Basic and acidic residues" evidence="1">
    <location>
        <begin position="279"/>
        <end position="298"/>
    </location>
</feature>
<dbReference type="GO" id="GO:0006355">
    <property type="term" value="P:regulation of DNA-templated transcription"/>
    <property type="evidence" value="ECO:0007669"/>
    <property type="project" value="InterPro"/>
</dbReference>